<organism evidence="3 4">
    <name type="scientific">Drosophila navojoa</name>
    <name type="common">Fruit fly</name>
    <dbReference type="NCBI Taxonomy" id="7232"/>
    <lineage>
        <taxon>Eukaryota</taxon>
        <taxon>Metazoa</taxon>
        <taxon>Ecdysozoa</taxon>
        <taxon>Arthropoda</taxon>
        <taxon>Hexapoda</taxon>
        <taxon>Insecta</taxon>
        <taxon>Pterygota</taxon>
        <taxon>Neoptera</taxon>
        <taxon>Endopterygota</taxon>
        <taxon>Diptera</taxon>
        <taxon>Brachycera</taxon>
        <taxon>Muscomorpha</taxon>
        <taxon>Ephydroidea</taxon>
        <taxon>Drosophilidae</taxon>
        <taxon>Drosophila</taxon>
    </lineage>
</organism>
<keyword evidence="2" id="KW-0732">Signal</keyword>
<proteinExistence type="predicted"/>
<protein>
    <recommendedName>
        <fullName evidence="5">Pleiotrophin/Midkine C-terminal domain-containing protein</fullName>
    </recommendedName>
</protein>
<reference evidence="3 4" key="1">
    <citation type="journal article" date="2019" name="J. Hered.">
        <title>An Improved Genome Assembly for Drosophila navojoa, the Basal Species in the mojavensis Cluster.</title>
        <authorList>
            <person name="Vanderlinde T."/>
            <person name="Dupim E.G."/>
            <person name="Nazario-Yepiz N.O."/>
            <person name="Carvalho A.B."/>
        </authorList>
    </citation>
    <scope>NUCLEOTIDE SEQUENCE [LARGE SCALE GENOMIC DNA]</scope>
    <source>
        <strain evidence="3">Navoj_Jal97</strain>
        <tissue evidence="3">Whole organism</tissue>
    </source>
</reference>
<keyword evidence="4" id="KW-1185">Reference proteome</keyword>
<dbReference type="Proteomes" id="UP000295192">
    <property type="component" value="Unassembled WGS sequence"/>
</dbReference>
<comment type="caution">
    <text evidence="3">The sequence shown here is derived from an EMBL/GenBank/DDBJ whole genome shotgun (WGS) entry which is preliminary data.</text>
</comment>
<dbReference type="AlphaFoldDB" id="A0A484BLN1"/>
<gene>
    <name evidence="3" type="ORF">AWZ03_004075</name>
</gene>
<dbReference type="PROSITE" id="PS51257">
    <property type="entry name" value="PROKAR_LIPOPROTEIN"/>
    <property type="match status" value="1"/>
</dbReference>
<dbReference type="OrthoDB" id="8875634at2759"/>
<evidence type="ECO:0000313" key="4">
    <source>
        <dbReference type="Proteomes" id="UP000295192"/>
    </source>
</evidence>
<evidence type="ECO:0000256" key="2">
    <source>
        <dbReference type="SAM" id="SignalP"/>
    </source>
</evidence>
<accession>A0A484BLN1</accession>
<dbReference type="STRING" id="7232.A0A484BLN1"/>
<feature type="compositionally biased region" description="Basic residues" evidence="1">
    <location>
        <begin position="79"/>
        <end position="90"/>
    </location>
</feature>
<feature type="region of interest" description="Disordered" evidence="1">
    <location>
        <begin position="70"/>
        <end position="100"/>
    </location>
</feature>
<feature type="signal peptide" evidence="2">
    <location>
        <begin position="1"/>
        <end position="29"/>
    </location>
</feature>
<evidence type="ECO:0000313" key="3">
    <source>
        <dbReference type="EMBL" id="TDG49584.1"/>
    </source>
</evidence>
<name>A0A484BLN1_DRONA</name>
<evidence type="ECO:0008006" key="5">
    <source>
        <dbReference type="Google" id="ProtNLM"/>
    </source>
</evidence>
<evidence type="ECO:0000256" key="1">
    <source>
        <dbReference type="SAM" id="MobiDB-lite"/>
    </source>
</evidence>
<sequence>MKRSRLPLTASVCLILVLMSSCLLGSADAKKKKYVGETGGDFEFIDELASWSACDAVAGPVELQSNMTAANVNADAKPKTTKLKKKKKKTNSQSGNSQLHIAETCNFPTNIFS</sequence>
<dbReference type="EMBL" id="LSRL02000022">
    <property type="protein sequence ID" value="TDG49584.1"/>
    <property type="molecule type" value="Genomic_DNA"/>
</dbReference>
<feature type="chain" id="PRO_5019749722" description="Pleiotrophin/Midkine C-terminal domain-containing protein" evidence="2">
    <location>
        <begin position="30"/>
        <end position="113"/>
    </location>
</feature>